<comment type="caution">
    <text evidence="1">The sequence shown here is derived from an EMBL/GenBank/DDBJ whole genome shotgun (WGS) entry which is preliminary data.</text>
</comment>
<evidence type="ECO:0000313" key="1">
    <source>
        <dbReference type="EMBL" id="KAK9797385.1"/>
    </source>
</evidence>
<keyword evidence="2" id="KW-1185">Reference proteome</keyword>
<name>A0AAW1NY80_9CHLO</name>
<accession>A0AAW1NY80</accession>
<organism evidence="1 2">
    <name type="scientific">Symbiochloris irregularis</name>
    <dbReference type="NCBI Taxonomy" id="706552"/>
    <lineage>
        <taxon>Eukaryota</taxon>
        <taxon>Viridiplantae</taxon>
        <taxon>Chlorophyta</taxon>
        <taxon>core chlorophytes</taxon>
        <taxon>Trebouxiophyceae</taxon>
        <taxon>Trebouxiales</taxon>
        <taxon>Trebouxiaceae</taxon>
        <taxon>Symbiochloris</taxon>
    </lineage>
</organism>
<gene>
    <name evidence="1" type="ORF">WJX73_009476</name>
</gene>
<dbReference type="InterPro" id="IPR036410">
    <property type="entry name" value="HSP_DnaJ_Cys-rich_dom_sf"/>
</dbReference>
<dbReference type="PANTHER" id="PTHR15852:SF29">
    <property type="entry name" value="PLASTID TRANSCRIPTIONALLY ACTIVE PROTEIN"/>
    <property type="match status" value="1"/>
</dbReference>
<dbReference type="AlphaFoldDB" id="A0AAW1NY80"/>
<dbReference type="Proteomes" id="UP001465755">
    <property type="component" value="Unassembled WGS sequence"/>
</dbReference>
<dbReference type="EMBL" id="JALJOQ010000108">
    <property type="protein sequence ID" value="KAK9797385.1"/>
    <property type="molecule type" value="Genomic_DNA"/>
</dbReference>
<evidence type="ECO:0000313" key="2">
    <source>
        <dbReference type="Proteomes" id="UP001465755"/>
    </source>
</evidence>
<proteinExistence type="predicted"/>
<dbReference type="SUPFAM" id="SSF57938">
    <property type="entry name" value="DnaJ/Hsp40 cysteine-rich domain"/>
    <property type="match status" value="1"/>
</dbReference>
<protein>
    <submittedName>
        <fullName evidence="1">Uncharacterized protein</fullName>
    </submittedName>
</protein>
<dbReference type="PANTHER" id="PTHR15852">
    <property type="entry name" value="PLASTID TRANSCRIPTIONALLY ACTIVE PROTEIN"/>
    <property type="match status" value="1"/>
</dbReference>
<sequence length="103" mass="10508">MLRSPVVQAVGSAVGTLALAGAGTLLVVSVASGTATQAIKVYRARSALPCKACRGQKSYLCQVCRGNAVLEWPVSSKGRLALCPVCKGSGEQNCLNCLGEGKV</sequence>
<reference evidence="1 2" key="1">
    <citation type="journal article" date="2024" name="Nat. Commun.">
        <title>Phylogenomics reveals the evolutionary origins of lichenization in chlorophyte algae.</title>
        <authorList>
            <person name="Puginier C."/>
            <person name="Libourel C."/>
            <person name="Otte J."/>
            <person name="Skaloud P."/>
            <person name="Haon M."/>
            <person name="Grisel S."/>
            <person name="Petersen M."/>
            <person name="Berrin J.G."/>
            <person name="Delaux P.M."/>
            <person name="Dal Grande F."/>
            <person name="Keller J."/>
        </authorList>
    </citation>
    <scope>NUCLEOTIDE SEQUENCE [LARGE SCALE GENOMIC DNA]</scope>
    <source>
        <strain evidence="1 2">SAG 2036</strain>
    </source>
</reference>